<evidence type="ECO:0000256" key="8">
    <source>
        <dbReference type="RuleBase" id="RU000560"/>
    </source>
</evidence>
<dbReference type="EMBL" id="CP123872">
    <property type="protein sequence ID" value="WND03720.1"/>
    <property type="molecule type" value="Genomic_DNA"/>
</dbReference>
<keyword evidence="2 7" id="KW-0699">rRNA-binding</keyword>
<evidence type="ECO:0000313" key="10">
    <source>
        <dbReference type="Proteomes" id="UP001268683"/>
    </source>
</evidence>
<evidence type="ECO:0000256" key="5">
    <source>
        <dbReference type="ARBA" id="ARBA00023274"/>
    </source>
</evidence>
<evidence type="ECO:0000256" key="7">
    <source>
        <dbReference type="HAMAP-Rule" id="MF_00382"/>
    </source>
</evidence>
<dbReference type="AlphaFoldDB" id="A0AA52EFE0"/>
<comment type="function">
    <text evidence="7 8">Binds directly to 23S ribosomal RNA and is necessary for the in vitro assembly process of the 50S ribosomal subunit. It is not involved in the protein synthesizing functions of that subunit.</text>
</comment>
<evidence type="ECO:0000256" key="3">
    <source>
        <dbReference type="ARBA" id="ARBA00022884"/>
    </source>
</evidence>
<dbReference type="InterPro" id="IPR005813">
    <property type="entry name" value="Ribosomal_bL20"/>
</dbReference>
<dbReference type="InterPro" id="IPR049946">
    <property type="entry name" value="RIBOSOMAL_L20_CS"/>
</dbReference>
<dbReference type="Proteomes" id="UP001268683">
    <property type="component" value="Chromosome"/>
</dbReference>
<dbReference type="PROSITE" id="PS00937">
    <property type="entry name" value="RIBOSOMAL_L20"/>
    <property type="match status" value="1"/>
</dbReference>
<dbReference type="Pfam" id="PF00453">
    <property type="entry name" value="Ribosomal_L20"/>
    <property type="match status" value="1"/>
</dbReference>
<evidence type="ECO:0000313" key="9">
    <source>
        <dbReference type="EMBL" id="WND03720.1"/>
    </source>
</evidence>
<dbReference type="GO" id="GO:0003735">
    <property type="term" value="F:structural constituent of ribosome"/>
    <property type="evidence" value="ECO:0007669"/>
    <property type="project" value="InterPro"/>
</dbReference>
<evidence type="ECO:0000256" key="6">
    <source>
        <dbReference type="ARBA" id="ARBA00035172"/>
    </source>
</evidence>
<keyword evidence="10" id="KW-1185">Reference proteome</keyword>
<dbReference type="HAMAP" id="MF_00382">
    <property type="entry name" value="Ribosomal_bL20"/>
    <property type="match status" value="1"/>
</dbReference>
<dbReference type="SUPFAM" id="SSF74731">
    <property type="entry name" value="Ribosomal protein L20"/>
    <property type="match status" value="1"/>
</dbReference>
<proteinExistence type="inferred from homology"/>
<reference evidence="9" key="1">
    <citation type="submission" date="2023-04" db="EMBL/GenBank/DDBJ databases">
        <title>Complete genome sequence of Temperatibacter marinus.</title>
        <authorList>
            <person name="Rong J.-C."/>
            <person name="Yi M.-L."/>
            <person name="Zhao Q."/>
        </authorList>
    </citation>
    <scope>NUCLEOTIDE SEQUENCE</scope>
    <source>
        <strain evidence="9">NBRC 110045</strain>
    </source>
</reference>
<dbReference type="Gene3D" id="6.10.160.10">
    <property type="match status" value="1"/>
</dbReference>
<organism evidence="9 10">
    <name type="scientific">Temperatibacter marinus</name>
    <dbReference type="NCBI Taxonomy" id="1456591"/>
    <lineage>
        <taxon>Bacteria</taxon>
        <taxon>Pseudomonadati</taxon>
        <taxon>Pseudomonadota</taxon>
        <taxon>Alphaproteobacteria</taxon>
        <taxon>Kordiimonadales</taxon>
        <taxon>Temperatibacteraceae</taxon>
        <taxon>Temperatibacter</taxon>
    </lineage>
</organism>
<accession>A0AA52EFE0</accession>
<evidence type="ECO:0000256" key="4">
    <source>
        <dbReference type="ARBA" id="ARBA00022980"/>
    </source>
</evidence>
<sequence>MARVKRGVTSHAKHKKVISEAKGYRGRRKNTIKVARQAVEKAGQYAYRDRKAKKRTFRALWIQRINAGSRALGLNYGNFMHGLSLAGIEVDRKVLSDLAINEPQAFEALVEQAKAALAAK</sequence>
<dbReference type="GO" id="GO:0019843">
    <property type="term" value="F:rRNA binding"/>
    <property type="evidence" value="ECO:0007669"/>
    <property type="project" value="UniProtKB-UniRule"/>
</dbReference>
<gene>
    <name evidence="7 9" type="primary">rplT</name>
    <name evidence="9" type="ORF">QGN29_04935</name>
</gene>
<keyword evidence="5 7" id="KW-0687">Ribonucleoprotein</keyword>
<keyword evidence="3 7" id="KW-0694">RNA-binding</keyword>
<dbReference type="Gene3D" id="1.10.1900.20">
    <property type="entry name" value="Ribosomal protein L20"/>
    <property type="match status" value="1"/>
</dbReference>
<name>A0AA52EFE0_9PROT</name>
<dbReference type="CDD" id="cd07026">
    <property type="entry name" value="Ribosomal_L20"/>
    <property type="match status" value="1"/>
</dbReference>
<dbReference type="RefSeq" id="WP_310799574.1">
    <property type="nucleotide sequence ID" value="NZ_CP123872.1"/>
</dbReference>
<dbReference type="GO" id="GO:0000027">
    <property type="term" value="P:ribosomal large subunit assembly"/>
    <property type="evidence" value="ECO:0007669"/>
    <property type="project" value="UniProtKB-UniRule"/>
</dbReference>
<dbReference type="FunFam" id="1.10.1900.20:FF:000001">
    <property type="entry name" value="50S ribosomal protein L20"/>
    <property type="match status" value="1"/>
</dbReference>
<dbReference type="GO" id="GO:0006412">
    <property type="term" value="P:translation"/>
    <property type="evidence" value="ECO:0007669"/>
    <property type="project" value="InterPro"/>
</dbReference>
<dbReference type="InterPro" id="IPR035566">
    <property type="entry name" value="Ribosomal_protein_bL20_C"/>
</dbReference>
<dbReference type="GO" id="GO:0005840">
    <property type="term" value="C:ribosome"/>
    <property type="evidence" value="ECO:0007669"/>
    <property type="project" value="UniProtKB-KW"/>
</dbReference>
<dbReference type="NCBIfam" id="TIGR01032">
    <property type="entry name" value="rplT_bact"/>
    <property type="match status" value="1"/>
</dbReference>
<dbReference type="KEGG" id="tmk:QGN29_04935"/>
<evidence type="ECO:0000256" key="2">
    <source>
        <dbReference type="ARBA" id="ARBA00022730"/>
    </source>
</evidence>
<comment type="similarity">
    <text evidence="1 7 8">Belongs to the bacterial ribosomal protein bL20 family.</text>
</comment>
<dbReference type="PANTHER" id="PTHR10986">
    <property type="entry name" value="39S RIBOSOMAL PROTEIN L20"/>
    <property type="match status" value="1"/>
</dbReference>
<dbReference type="PRINTS" id="PR00062">
    <property type="entry name" value="RIBOSOMALL20"/>
</dbReference>
<keyword evidence="4 7" id="KW-0689">Ribosomal protein</keyword>
<protein>
    <recommendedName>
        <fullName evidence="6 7">Large ribosomal subunit protein bL20</fullName>
    </recommendedName>
</protein>
<evidence type="ECO:0000256" key="1">
    <source>
        <dbReference type="ARBA" id="ARBA00007698"/>
    </source>
</evidence>
<dbReference type="GO" id="GO:1990904">
    <property type="term" value="C:ribonucleoprotein complex"/>
    <property type="evidence" value="ECO:0007669"/>
    <property type="project" value="UniProtKB-KW"/>
</dbReference>